<protein>
    <submittedName>
        <fullName evidence="3">DUF4234 domain-containing protein</fullName>
    </submittedName>
</protein>
<feature type="transmembrane region" description="Helical" evidence="1">
    <location>
        <begin position="15"/>
        <end position="32"/>
    </location>
</feature>
<dbReference type="OrthoDB" id="4945834at2"/>
<feature type="domain" description="DUF4234" evidence="2">
    <location>
        <begin position="14"/>
        <end position="79"/>
    </location>
</feature>
<dbReference type="Proteomes" id="UP000295431">
    <property type="component" value="Unassembled WGS sequence"/>
</dbReference>
<feature type="transmembrane region" description="Helical" evidence="1">
    <location>
        <begin position="52"/>
        <end position="72"/>
    </location>
</feature>
<comment type="caution">
    <text evidence="3">The sequence shown here is derived from an EMBL/GenBank/DDBJ whole genome shotgun (WGS) entry which is preliminary data.</text>
</comment>
<keyword evidence="1" id="KW-0472">Membrane</keyword>
<evidence type="ECO:0000259" key="2">
    <source>
        <dbReference type="Pfam" id="PF14018"/>
    </source>
</evidence>
<sequence length="128" mass="14848">MDEERVTAGKRRDPVLTWLVWPLITLGVYYFVWWYKINREARDSGVEVSPGLALLAVLLGWVIIVPPYISIFRTGERIARMQDSANRQPSCNSWIGLILSFFFGLHALYYQIELNRIWDEPVHPSPGK</sequence>
<keyword evidence="4" id="KW-1185">Reference proteome</keyword>
<gene>
    <name evidence="3" type="ORF">E1284_02500</name>
</gene>
<proteinExistence type="predicted"/>
<dbReference type="RefSeq" id="WP_131936585.1">
    <property type="nucleotide sequence ID" value="NZ_BAAAMX010000034.1"/>
</dbReference>
<evidence type="ECO:0000313" key="4">
    <source>
        <dbReference type="Proteomes" id="UP000295431"/>
    </source>
</evidence>
<dbReference type="Pfam" id="PF14018">
    <property type="entry name" value="DUF4234"/>
    <property type="match status" value="1"/>
</dbReference>
<organism evidence="3 4">
    <name type="scientific">Actinomadura bangladeshensis</name>
    <dbReference type="NCBI Taxonomy" id="453573"/>
    <lineage>
        <taxon>Bacteria</taxon>
        <taxon>Bacillati</taxon>
        <taxon>Actinomycetota</taxon>
        <taxon>Actinomycetes</taxon>
        <taxon>Streptosporangiales</taxon>
        <taxon>Thermomonosporaceae</taxon>
        <taxon>Actinomadura</taxon>
    </lineage>
</organism>
<dbReference type="EMBL" id="SMJW01000006">
    <property type="protein sequence ID" value="TDC19706.1"/>
    <property type="molecule type" value="Genomic_DNA"/>
</dbReference>
<dbReference type="InterPro" id="IPR025328">
    <property type="entry name" value="DUF4234"/>
</dbReference>
<keyword evidence="1" id="KW-0812">Transmembrane</keyword>
<reference evidence="3 4" key="1">
    <citation type="submission" date="2019-03" db="EMBL/GenBank/DDBJ databases">
        <title>Draft genome sequences of novel Actinobacteria.</title>
        <authorList>
            <person name="Sahin N."/>
            <person name="Ay H."/>
            <person name="Saygin H."/>
        </authorList>
    </citation>
    <scope>NUCLEOTIDE SEQUENCE [LARGE SCALE GENOMIC DNA]</scope>
    <source>
        <strain evidence="3 4">DSM 45347</strain>
    </source>
</reference>
<evidence type="ECO:0000313" key="3">
    <source>
        <dbReference type="EMBL" id="TDC19706.1"/>
    </source>
</evidence>
<feature type="transmembrane region" description="Helical" evidence="1">
    <location>
        <begin position="93"/>
        <end position="112"/>
    </location>
</feature>
<evidence type="ECO:0000256" key="1">
    <source>
        <dbReference type="SAM" id="Phobius"/>
    </source>
</evidence>
<dbReference type="AlphaFoldDB" id="A0A4V6PA77"/>
<accession>A0A4V6PA77</accession>
<keyword evidence="1" id="KW-1133">Transmembrane helix</keyword>
<name>A0A4V6PA77_9ACTN</name>